<dbReference type="SMART" id="SM00449">
    <property type="entry name" value="SPRY"/>
    <property type="match status" value="1"/>
</dbReference>
<dbReference type="Gene3D" id="2.60.120.920">
    <property type="match status" value="1"/>
</dbReference>
<dbReference type="InterPro" id="IPR001841">
    <property type="entry name" value="Znf_RING"/>
</dbReference>
<evidence type="ECO:0000256" key="1">
    <source>
        <dbReference type="ARBA" id="ARBA00022723"/>
    </source>
</evidence>
<comment type="caution">
    <text evidence="9">The sequence shown here is derived from an EMBL/GenBank/DDBJ whole genome shotgun (WGS) entry which is preliminary data.</text>
</comment>
<accession>A0ABV0Q8H7</accession>
<evidence type="ECO:0000259" key="7">
    <source>
        <dbReference type="PROSITE" id="PS50119"/>
    </source>
</evidence>
<keyword evidence="5" id="KW-0472">Membrane</keyword>
<keyword evidence="5" id="KW-1133">Transmembrane helix</keyword>
<dbReference type="InterPro" id="IPR027370">
    <property type="entry name" value="Znf-RING_euk"/>
</dbReference>
<organism evidence="9 10">
    <name type="scientific">Xenoophorus captivus</name>
    <dbReference type="NCBI Taxonomy" id="1517983"/>
    <lineage>
        <taxon>Eukaryota</taxon>
        <taxon>Metazoa</taxon>
        <taxon>Chordata</taxon>
        <taxon>Craniata</taxon>
        <taxon>Vertebrata</taxon>
        <taxon>Euteleostomi</taxon>
        <taxon>Actinopterygii</taxon>
        <taxon>Neopterygii</taxon>
        <taxon>Teleostei</taxon>
        <taxon>Neoteleostei</taxon>
        <taxon>Acanthomorphata</taxon>
        <taxon>Ovalentaria</taxon>
        <taxon>Atherinomorphae</taxon>
        <taxon>Cyprinodontiformes</taxon>
        <taxon>Goodeidae</taxon>
        <taxon>Xenoophorus</taxon>
    </lineage>
</organism>
<evidence type="ECO:0000256" key="5">
    <source>
        <dbReference type="SAM" id="Phobius"/>
    </source>
</evidence>
<keyword evidence="10" id="KW-1185">Reference proteome</keyword>
<sequence length="482" mass="56016">MLKPCEPEEDLTCCICHDIFKDPVVLSCSHSFCNDCVKSWWWDKQLCECPVCKTVSQTRLPPRNLALRNLCEAIVSRKENDSEGLCRLHCEKFKLFCLDHQEPVCVICRDSKAHNNHRFRPIDEAAQENKKKVQMLLLPLQKKLKLFEEVKEQFEEKENYIKTQAEHTEAQIKDEFKKLYQFLQKEEKKRISALRNKAKMNKKWLRCDSDDLSRRMALLSETIRVTEEVLKAENVTFVQNYKTAVKNIQQCSLLDDPPPCSGYLLNVAEHLGNLASLIWTEIEKTISCTPVVLNPNTAHQHLTISADLTSLRYSRRQKVPKILERIDYYRCVLGSEGFDSGSHIWDVEVGDGGHWGLGVAAWLAYRKKDIKSGLWIIKFERNEYSAVSQQNEVRLHQVKKFRKIRIHLRCDRRKLSFFDPETGAHIHSFTQIFQGRLFPYFSNGGRSPLKILPTKGSTNLPPLIIIGFTVMMMTLFLFLRLI</sequence>
<dbReference type="SMART" id="SM00184">
    <property type="entry name" value="RING"/>
    <property type="match status" value="1"/>
</dbReference>
<evidence type="ECO:0000313" key="10">
    <source>
        <dbReference type="Proteomes" id="UP001434883"/>
    </source>
</evidence>
<dbReference type="SUPFAM" id="SSF57850">
    <property type="entry name" value="RING/U-box"/>
    <property type="match status" value="1"/>
</dbReference>
<dbReference type="InterPro" id="IPR003879">
    <property type="entry name" value="Butyrophylin_SPRY"/>
</dbReference>
<reference evidence="9 10" key="1">
    <citation type="submission" date="2021-06" db="EMBL/GenBank/DDBJ databases">
        <authorList>
            <person name="Palmer J.M."/>
        </authorList>
    </citation>
    <scope>NUCLEOTIDE SEQUENCE [LARGE SCALE GENOMIC DNA]</scope>
    <source>
        <strain evidence="9 10">XC_2019</strain>
        <tissue evidence="9">Muscle</tissue>
    </source>
</reference>
<evidence type="ECO:0000313" key="9">
    <source>
        <dbReference type="EMBL" id="MEQ2191873.1"/>
    </source>
</evidence>
<protein>
    <submittedName>
        <fullName evidence="9">Uncharacterized protein</fullName>
    </submittedName>
</protein>
<dbReference type="SUPFAM" id="SSF49899">
    <property type="entry name" value="Concanavalin A-like lectins/glucanases"/>
    <property type="match status" value="1"/>
</dbReference>
<name>A0ABV0Q8H7_9TELE</name>
<dbReference type="EMBL" id="JAHRIN010001373">
    <property type="protein sequence ID" value="MEQ2191873.1"/>
    <property type="molecule type" value="Genomic_DNA"/>
</dbReference>
<gene>
    <name evidence="9" type="ORF">XENOCAPTIV_003634</name>
</gene>
<dbReference type="InterPro" id="IPR006574">
    <property type="entry name" value="PRY"/>
</dbReference>
<keyword evidence="2 4" id="KW-0863">Zinc-finger</keyword>
<dbReference type="PROSITE" id="PS00518">
    <property type="entry name" value="ZF_RING_1"/>
    <property type="match status" value="1"/>
</dbReference>
<dbReference type="InterPro" id="IPR001870">
    <property type="entry name" value="B30.2/SPRY"/>
</dbReference>
<evidence type="ECO:0000256" key="4">
    <source>
        <dbReference type="PROSITE-ProRule" id="PRU00024"/>
    </source>
</evidence>
<dbReference type="InterPro" id="IPR003877">
    <property type="entry name" value="SPRY_dom"/>
</dbReference>
<evidence type="ECO:0000259" key="6">
    <source>
        <dbReference type="PROSITE" id="PS50089"/>
    </source>
</evidence>
<evidence type="ECO:0000256" key="2">
    <source>
        <dbReference type="ARBA" id="ARBA00022771"/>
    </source>
</evidence>
<dbReference type="InterPro" id="IPR050143">
    <property type="entry name" value="TRIM/RBCC"/>
</dbReference>
<dbReference type="PANTHER" id="PTHR24103">
    <property type="entry name" value="E3 UBIQUITIN-PROTEIN LIGASE TRIM"/>
    <property type="match status" value="1"/>
</dbReference>
<dbReference type="PROSITE" id="PS50119">
    <property type="entry name" value="ZF_BBOX"/>
    <property type="match status" value="1"/>
</dbReference>
<dbReference type="PROSITE" id="PS50089">
    <property type="entry name" value="ZF_RING_2"/>
    <property type="match status" value="1"/>
</dbReference>
<dbReference type="InterPro" id="IPR013320">
    <property type="entry name" value="ConA-like_dom_sf"/>
</dbReference>
<dbReference type="PRINTS" id="PR01407">
    <property type="entry name" value="BUTYPHLNCDUF"/>
</dbReference>
<evidence type="ECO:0000259" key="8">
    <source>
        <dbReference type="PROSITE" id="PS50188"/>
    </source>
</evidence>
<feature type="transmembrane region" description="Helical" evidence="5">
    <location>
        <begin position="460"/>
        <end position="479"/>
    </location>
</feature>
<dbReference type="SMART" id="SM00336">
    <property type="entry name" value="BBOX"/>
    <property type="match status" value="1"/>
</dbReference>
<proteinExistence type="predicted"/>
<dbReference type="Pfam" id="PF13445">
    <property type="entry name" value="zf-RING_UBOX"/>
    <property type="match status" value="1"/>
</dbReference>
<dbReference type="PROSITE" id="PS50188">
    <property type="entry name" value="B302_SPRY"/>
    <property type="match status" value="1"/>
</dbReference>
<dbReference type="Gene3D" id="3.30.40.10">
    <property type="entry name" value="Zinc/RING finger domain, C3HC4 (zinc finger)"/>
    <property type="match status" value="1"/>
</dbReference>
<dbReference type="Pfam" id="PF13765">
    <property type="entry name" value="PRY"/>
    <property type="match status" value="1"/>
</dbReference>
<evidence type="ECO:0000256" key="3">
    <source>
        <dbReference type="ARBA" id="ARBA00022833"/>
    </source>
</evidence>
<dbReference type="Pfam" id="PF00622">
    <property type="entry name" value="SPRY"/>
    <property type="match status" value="1"/>
</dbReference>
<keyword evidence="1" id="KW-0479">Metal-binding</keyword>
<dbReference type="Gene3D" id="3.30.160.60">
    <property type="entry name" value="Classic Zinc Finger"/>
    <property type="match status" value="1"/>
</dbReference>
<dbReference type="SMART" id="SM00589">
    <property type="entry name" value="PRY"/>
    <property type="match status" value="1"/>
</dbReference>
<keyword evidence="5" id="KW-0812">Transmembrane</keyword>
<dbReference type="Proteomes" id="UP001434883">
    <property type="component" value="Unassembled WGS sequence"/>
</dbReference>
<feature type="domain" description="B30.2/SPRY" evidence="8">
    <location>
        <begin position="271"/>
        <end position="460"/>
    </location>
</feature>
<dbReference type="SUPFAM" id="SSF57845">
    <property type="entry name" value="B-box zinc-binding domain"/>
    <property type="match status" value="1"/>
</dbReference>
<dbReference type="InterPro" id="IPR013083">
    <property type="entry name" value="Znf_RING/FYVE/PHD"/>
</dbReference>
<dbReference type="Pfam" id="PF00643">
    <property type="entry name" value="zf-B_box"/>
    <property type="match status" value="1"/>
</dbReference>
<feature type="domain" description="RING-type" evidence="6">
    <location>
        <begin position="13"/>
        <end position="53"/>
    </location>
</feature>
<feature type="domain" description="B box-type" evidence="7">
    <location>
        <begin position="81"/>
        <end position="122"/>
    </location>
</feature>
<dbReference type="InterPro" id="IPR000315">
    <property type="entry name" value="Znf_B-box"/>
</dbReference>
<dbReference type="InterPro" id="IPR043136">
    <property type="entry name" value="B30.2/SPRY_sf"/>
</dbReference>
<keyword evidence="3" id="KW-0862">Zinc</keyword>
<dbReference type="InterPro" id="IPR017907">
    <property type="entry name" value="Znf_RING_CS"/>
</dbReference>